<feature type="compositionally biased region" description="Basic and acidic residues" evidence="1">
    <location>
        <begin position="1"/>
        <end position="10"/>
    </location>
</feature>
<proteinExistence type="predicted"/>
<evidence type="ECO:0000313" key="3">
    <source>
        <dbReference type="Proteomes" id="UP000240638"/>
    </source>
</evidence>
<comment type="caution">
    <text evidence="2">The sequence shown here is derived from an EMBL/GenBank/DDBJ whole genome shotgun (WGS) entry which is preliminary data.</text>
</comment>
<feature type="region of interest" description="Disordered" evidence="1">
    <location>
        <begin position="1"/>
        <end position="27"/>
    </location>
</feature>
<protein>
    <submittedName>
        <fullName evidence="2">Uncharacterized protein</fullName>
    </submittedName>
</protein>
<sequence>MSESTDDRPDPNLYEANAQHCASHSPRQTEEVKALIMRLNERLRKRDRRIKLLELALARTVLMHHVWASHLERKLDRSFLSDAGTQPKVDGRRSDSAYACADEHPAGGVVVHVPHLTRTLEALFDVMREHWTEWDPERPPKSSTVARAIDDKLGLKGQANGEASRSAQTFAAAIRPDSASESDGRHR</sequence>
<dbReference type="Proteomes" id="UP000240638">
    <property type="component" value="Unassembled WGS sequence"/>
</dbReference>
<dbReference type="AlphaFoldDB" id="A0A2T3XKA7"/>
<organism evidence="2 3">
    <name type="scientific">Trinickia symbiotica</name>
    <dbReference type="NCBI Taxonomy" id="863227"/>
    <lineage>
        <taxon>Bacteria</taxon>
        <taxon>Pseudomonadati</taxon>
        <taxon>Pseudomonadota</taxon>
        <taxon>Betaproteobacteria</taxon>
        <taxon>Burkholderiales</taxon>
        <taxon>Burkholderiaceae</taxon>
        <taxon>Trinickia</taxon>
    </lineage>
</organism>
<dbReference type="RefSeq" id="WP_107154288.1">
    <property type="nucleotide sequence ID" value="NZ_PYUC01000026.1"/>
</dbReference>
<reference evidence="2 3" key="1">
    <citation type="submission" date="2018-03" db="EMBL/GenBank/DDBJ databases">
        <title>Whole genome analyses suggest that Burkholderia sensu lato contains two further novel genera in the rhizoxinica-symbiotica group Mycetohabitans gen. nov., and Trinickia gen. nov.: implications for the evolution of diazotrophy and nodulation in the Burkholderiaceae.</title>
        <authorList>
            <person name="Estrada De Los Santos P."/>
            <person name="Palmer M."/>
            <person name="Chavez-Ramirez B."/>
            <person name="Steenkamp E.T."/>
            <person name="Hirsch A.M."/>
            <person name="Manyaka P."/>
            <person name="Maluk M."/>
            <person name="Lafos M."/>
            <person name="Crook M."/>
            <person name="Gross E."/>
            <person name="Simon M.F."/>
            <person name="Bueno Dos Reis Junior F."/>
            <person name="Poole P.S."/>
            <person name="Venter S.N."/>
            <person name="James E.K."/>
        </authorList>
    </citation>
    <scope>NUCLEOTIDE SEQUENCE [LARGE SCALE GENOMIC DNA]</scope>
    <source>
        <strain evidence="2 3">JPY-366</strain>
    </source>
</reference>
<gene>
    <name evidence="2" type="ORF">C9I57_30725</name>
</gene>
<accession>A0A2T3XKA7</accession>
<name>A0A2T3XKA7_9BURK</name>
<dbReference type="EMBL" id="PYUC01000026">
    <property type="protein sequence ID" value="PTB16956.1"/>
    <property type="molecule type" value="Genomic_DNA"/>
</dbReference>
<feature type="region of interest" description="Disordered" evidence="1">
    <location>
        <begin position="156"/>
        <end position="187"/>
    </location>
</feature>
<evidence type="ECO:0000313" key="2">
    <source>
        <dbReference type="EMBL" id="PTB16956.1"/>
    </source>
</evidence>
<evidence type="ECO:0000256" key="1">
    <source>
        <dbReference type="SAM" id="MobiDB-lite"/>
    </source>
</evidence>